<dbReference type="AlphaFoldDB" id="B9DNF2"/>
<feature type="coiled-coil region" evidence="6">
    <location>
        <begin position="74"/>
        <end position="101"/>
    </location>
</feature>
<dbReference type="GO" id="GO:0005886">
    <property type="term" value="C:plasma membrane"/>
    <property type="evidence" value="ECO:0007669"/>
    <property type="project" value="TreeGrafter"/>
</dbReference>
<keyword evidence="7" id="KW-0812">Transmembrane</keyword>
<dbReference type="Proteomes" id="UP000000444">
    <property type="component" value="Chromosome"/>
</dbReference>
<feature type="transmembrane region" description="Helical" evidence="7">
    <location>
        <begin position="12"/>
        <end position="31"/>
    </location>
</feature>
<dbReference type="InterPro" id="IPR007221">
    <property type="entry name" value="MreC"/>
</dbReference>
<evidence type="ECO:0000256" key="5">
    <source>
        <dbReference type="PIRNR" id="PIRNR038471"/>
    </source>
</evidence>
<proteinExistence type="inferred from homology"/>
<feature type="domain" description="Rod shape-determining protein MreC beta-barrel core" evidence="8">
    <location>
        <begin position="117"/>
        <end position="268"/>
    </location>
</feature>
<dbReference type="Gene3D" id="2.40.10.350">
    <property type="entry name" value="Rod shape-determining protein MreC, domain 2"/>
    <property type="match status" value="1"/>
</dbReference>
<evidence type="ECO:0000256" key="2">
    <source>
        <dbReference type="ARBA" id="ARBA00013855"/>
    </source>
</evidence>
<keyword evidence="7" id="KW-1133">Transmembrane helix</keyword>
<reference evidence="9 10" key="1">
    <citation type="journal article" date="2009" name="Appl. Environ. Microbiol.">
        <title>Genome analysis of the meat starter culture bacterium Staphylococcus carnosus TM300.</title>
        <authorList>
            <person name="Rosenstein R."/>
            <person name="Nerz C."/>
            <person name="Biswas L."/>
            <person name="Resch A."/>
            <person name="Raddatz G."/>
            <person name="Schuster S.C."/>
            <person name="Goetz F."/>
        </authorList>
    </citation>
    <scope>NUCLEOTIDE SEQUENCE [LARGE SCALE GENOMIC DNA]</scope>
    <source>
        <strain evidence="9 10">TM300</strain>
    </source>
</reference>
<accession>B9DNF2</accession>
<dbReference type="InterPro" id="IPR042175">
    <property type="entry name" value="Cell/Rod_MreC_2"/>
</dbReference>
<name>B9DNF2_STACT</name>
<dbReference type="GO" id="GO:0008360">
    <property type="term" value="P:regulation of cell shape"/>
    <property type="evidence" value="ECO:0007669"/>
    <property type="project" value="UniProtKB-KW"/>
</dbReference>
<evidence type="ECO:0000256" key="3">
    <source>
        <dbReference type="ARBA" id="ARBA00022960"/>
    </source>
</evidence>
<dbReference type="EMBL" id="AM295250">
    <property type="protein sequence ID" value="CAL28167.1"/>
    <property type="molecule type" value="Genomic_DNA"/>
</dbReference>
<dbReference type="HOGENOM" id="CLU_042663_1_1_9"/>
<comment type="similarity">
    <text evidence="1 5">Belongs to the MreC family.</text>
</comment>
<dbReference type="KEGG" id="sca:SCA_1260"/>
<keyword evidence="3 5" id="KW-0133">Cell shape</keyword>
<dbReference type="NCBIfam" id="TIGR00219">
    <property type="entry name" value="mreC"/>
    <property type="match status" value="1"/>
</dbReference>
<keyword evidence="7" id="KW-0472">Membrane</keyword>
<evidence type="ECO:0000256" key="4">
    <source>
        <dbReference type="ARBA" id="ARBA00032089"/>
    </source>
</evidence>
<dbReference type="InterPro" id="IPR055342">
    <property type="entry name" value="MreC_beta-barrel_core"/>
</dbReference>
<dbReference type="eggNOG" id="COG1792">
    <property type="taxonomic scope" value="Bacteria"/>
</dbReference>
<evidence type="ECO:0000256" key="1">
    <source>
        <dbReference type="ARBA" id="ARBA00009369"/>
    </source>
</evidence>
<dbReference type="Pfam" id="PF04085">
    <property type="entry name" value="MreC"/>
    <property type="match status" value="1"/>
</dbReference>
<evidence type="ECO:0000259" key="8">
    <source>
        <dbReference type="Pfam" id="PF04085"/>
    </source>
</evidence>
<keyword evidence="10" id="KW-1185">Reference proteome</keyword>
<dbReference type="PANTHER" id="PTHR34138:SF1">
    <property type="entry name" value="CELL SHAPE-DETERMINING PROTEIN MREC"/>
    <property type="match status" value="1"/>
</dbReference>
<evidence type="ECO:0000313" key="9">
    <source>
        <dbReference type="EMBL" id="CAL28167.1"/>
    </source>
</evidence>
<protein>
    <recommendedName>
        <fullName evidence="2 5">Cell shape-determining protein MreC</fullName>
    </recommendedName>
    <alternativeName>
        <fullName evidence="4 5">Cell shape protein MreC</fullName>
    </alternativeName>
</protein>
<dbReference type="PANTHER" id="PTHR34138">
    <property type="entry name" value="CELL SHAPE-DETERMINING PROTEIN MREC"/>
    <property type="match status" value="1"/>
</dbReference>
<dbReference type="Gene3D" id="2.40.10.340">
    <property type="entry name" value="Rod shape-determining protein MreC, domain 1"/>
    <property type="match status" value="1"/>
</dbReference>
<evidence type="ECO:0000313" key="10">
    <source>
        <dbReference type="Proteomes" id="UP000000444"/>
    </source>
</evidence>
<comment type="function">
    <text evidence="5">Involved in formation and maintenance of cell shape.</text>
</comment>
<sequence>MFRLSKFFKNNKLIVIFCSLILFIALIGLSIRSHHQSSVEQYVGDTVSVPQRAISYPIHIVTGSINGLFDGGSSKKDANKIKQLETENQRLKAENKDFRKELKIKDISEYDPISSTVIARNPDQWMNKAIIDKGEKAGVKNNMAVITSEGLVGRISKVNQFSSQVDLLSTNSRSGKISVNIQHKSDNVFGLINHYDRKTNELVISDIDNKDKISKGDKVVTSGLANQLPSNLYIGEVTKVDNDEYGLAKEVRVKTAANLSDLDHVYVAKRNPKTLPDESGEQ</sequence>
<dbReference type="PIRSF" id="PIRSF038471">
    <property type="entry name" value="MreC"/>
    <property type="match status" value="1"/>
</dbReference>
<organism evidence="9 10">
    <name type="scientific">Staphylococcus carnosus (strain TM300)</name>
    <dbReference type="NCBI Taxonomy" id="396513"/>
    <lineage>
        <taxon>Bacteria</taxon>
        <taxon>Bacillati</taxon>
        <taxon>Bacillota</taxon>
        <taxon>Bacilli</taxon>
        <taxon>Bacillales</taxon>
        <taxon>Staphylococcaceae</taxon>
        <taxon>Staphylococcus</taxon>
    </lineage>
</organism>
<dbReference type="InterPro" id="IPR042177">
    <property type="entry name" value="Cell/Rod_1"/>
</dbReference>
<gene>
    <name evidence="9" type="ordered locus">Sca_1260</name>
</gene>
<keyword evidence="6" id="KW-0175">Coiled coil</keyword>
<evidence type="ECO:0000256" key="6">
    <source>
        <dbReference type="SAM" id="Coils"/>
    </source>
</evidence>
<evidence type="ECO:0000256" key="7">
    <source>
        <dbReference type="SAM" id="Phobius"/>
    </source>
</evidence>